<name>A0AAD2FT78_9STRA</name>
<accession>A0AAD2FT78</accession>
<protein>
    <submittedName>
        <fullName evidence="1">Uncharacterized protein</fullName>
    </submittedName>
</protein>
<reference evidence="1" key="1">
    <citation type="submission" date="2023-08" db="EMBL/GenBank/DDBJ databases">
        <authorList>
            <person name="Audoor S."/>
            <person name="Bilcke G."/>
        </authorList>
    </citation>
    <scope>NUCLEOTIDE SEQUENCE</scope>
</reference>
<dbReference type="Proteomes" id="UP001295423">
    <property type="component" value="Unassembled WGS sequence"/>
</dbReference>
<evidence type="ECO:0000313" key="2">
    <source>
        <dbReference type="Proteomes" id="UP001295423"/>
    </source>
</evidence>
<gene>
    <name evidence="1" type="ORF">CYCCA115_LOCUS12900</name>
</gene>
<dbReference type="Gene3D" id="3.20.20.80">
    <property type="entry name" value="Glycosidases"/>
    <property type="match status" value="1"/>
</dbReference>
<organism evidence="1 2">
    <name type="scientific">Cylindrotheca closterium</name>
    <dbReference type="NCBI Taxonomy" id="2856"/>
    <lineage>
        <taxon>Eukaryota</taxon>
        <taxon>Sar</taxon>
        <taxon>Stramenopiles</taxon>
        <taxon>Ochrophyta</taxon>
        <taxon>Bacillariophyta</taxon>
        <taxon>Bacillariophyceae</taxon>
        <taxon>Bacillariophycidae</taxon>
        <taxon>Bacillariales</taxon>
        <taxon>Bacillariaceae</taxon>
        <taxon>Cylindrotheca</taxon>
    </lineage>
</organism>
<sequence length="129" mass="13913">MHSSIKRDQNHPNTHGCQGQQEVASAVFQEVVDTYNGTRPTLANMMKYGGILSDTIDIQGVSYGPGENLDKCHANLPENPMMQSECCSCNTMQGENPHYASDQGAFNGRCLEQTVNASDSVAYAAAVLV</sequence>
<proteinExistence type="predicted"/>
<dbReference type="AlphaFoldDB" id="A0AAD2FT78"/>
<keyword evidence="2" id="KW-1185">Reference proteome</keyword>
<dbReference type="EMBL" id="CAKOGP040001779">
    <property type="protein sequence ID" value="CAJ1951084.1"/>
    <property type="molecule type" value="Genomic_DNA"/>
</dbReference>
<evidence type="ECO:0000313" key="1">
    <source>
        <dbReference type="EMBL" id="CAJ1951084.1"/>
    </source>
</evidence>
<comment type="caution">
    <text evidence="1">The sequence shown here is derived from an EMBL/GenBank/DDBJ whole genome shotgun (WGS) entry which is preliminary data.</text>
</comment>